<evidence type="ECO:0000256" key="6">
    <source>
        <dbReference type="ARBA" id="ARBA00022729"/>
    </source>
</evidence>
<evidence type="ECO:0000259" key="10">
    <source>
        <dbReference type="Pfam" id="PF13954"/>
    </source>
</evidence>
<evidence type="ECO:0000313" key="12">
    <source>
        <dbReference type="Proteomes" id="UP000072741"/>
    </source>
</evidence>
<dbReference type="InterPro" id="IPR037224">
    <property type="entry name" value="PapC_N_sf"/>
</dbReference>
<name>A0A147GSD8_9BURK</name>
<evidence type="ECO:0000313" key="11">
    <source>
        <dbReference type="EMBL" id="KTT20548.1"/>
    </source>
</evidence>
<gene>
    <name evidence="11" type="ORF">NS331_13795</name>
</gene>
<evidence type="ECO:0000256" key="2">
    <source>
        <dbReference type="ARBA" id="ARBA00008064"/>
    </source>
</evidence>
<evidence type="ECO:0000256" key="5">
    <source>
        <dbReference type="ARBA" id="ARBA00022692"/>
    </source>
</evidence>
<keyword evidence="7 9" id="KW-0472">Membrane</keyword>
<feature type="domain" description="PapC N-terminal" evidence="10">
    <location>
        <begin position="3"/>
        <end position="124"/>
    </location>
</feature>
<reference evidence="11 12" key="1">
    <citation type="journal article" date="2016" name="Front. Microbiol.">
        <title>Genomic Resource of Rice Seed Associated Bacteria.</title>
        <authorList>
            <person name="Midha S."/>
            <person name="Bansal K."/>
            <person name="Sharma S."/>
            <person name="Kumar N."/>
            <person name="Patil P.P."/>
            <person name="Chaudhry V."/>
            <person name="Patil P.B."/>
        </authorList>
    </citation>
    <scope>NUCLEOTIDE SEQUENCE [LARGE SCALE GENOMIC DNA]</scope>
    <source>
        <strain evidence="11 12">NS331</strain>
    </source>
</reference>
<dbReference type="Gene3D" id="2.60.40.2610">
    <property type="entry name" value="Outer membrane usher protein FimD, plug domain"/>
    <property type="match status" value="1"/>
</dbReference>
<keyword evidence="6" id="KW-0732">Signal</keyword>
<dbReference type="GO" id="GO:0009297">
    <property type="term" value="P:pilus assembly"/>
    <property type="evidence" value="ECO:0007669"/>
    <property type="project" value="InterPro"/>
</dbReference>
<evidence type="ECO:0000256" key="3">
    <source>
        <dbReference type="ARBA" id="ARBA00022448"/>
    </source>
</evidence>
<dbReference type="Pfam" id="PF00577">
    <property type="entry name" value="Usher"/>
    <property type="match status" value="1"/>
</dbReference>
<dbReference type="SUPFAM" id="SSF141729">
    <property type="entry name" value="FimD N-terminal domain-like"/>
    <property type="match status" value="1"/>
</dbReference>
<dbReference type="Pfam" id="PF13954">
    <property type="entry name" value="PapC_N"/>
    <property type="match status" value="1"/>
</dbReference>
<dbReference type="GO" id="GO:0009279">
    <property type="term" value="C:cell outer membrane"/>
    <property type="evidence" value="ECO:0007669"/>
    <property type="project" value="UniProtKB-SubCell"/>
</dbReference>
<evidence type="ECO:0000256" key="9">
    <source>
        <dbReference type="RuleBase" id="RU003884"/>
    </source>
</evidence>
<dbReference type="PATRIC" id="fig|433924.3.peg.4831"/>
<dbReference type="AlphaFoldDB" id="A0A147GSD8"/>
<keyword evidence="3 9" id="KW-0813">Transport</keyword>
<evidence type="ECO:0000256" key="8">
    <source>
        <dbReference type="ARBA" id="ARBA00023237"/>
    </source>
</evidence>
<dbReference type="Gene3D" id="2.60.40.3110">
    <property type="match status" value="1"/>
</dbReference>
<dbReference type="InterPro" id="IPR000015">
    <property type="entry name" value="Fimb_usher"/>
</dbReference>
<keyword evidence="9" id="KW-1029">Fimbrium biogenesis</keyword>
<dbReference type="Gene3D" id="3.10.20.410">
    <property type="match status" value="1"/>
</dbReference>
<dbReference type="PROSITE" id="PS01151">
    <property type="entry name" value="FIMBRIAL_USHER"/>
    <property type="match status" value="1"/>
</dbReference>
<proteinExistence type="inferred from homology"/>
<protein>
    <recommendedName>
        <fullName evidence="10">PapC N-terminal domain-containing protein</fullName>
    </recommendedName>
</protein>
<keyword evidence="8 9" id="KW-0998">Cell outer membrane</keyword>
<evidence type="ECO:0000256" key="7">
    <source>
        <dbReference type="ARBA" id="ARBA00023136"/>
    </source>
</evidence>
<dbReference type="PANTHER" id="PTHR30451">
    <property type="entry name" value="OUTER MEMBRANE USHER PROTEIN"/>
    <property type="match status" value="1"/>
</dbReference>
<comment type="subcellular location">
    <subcellularLocation>
        <location evidence="1 9">Cell outer membrane</location>
        <topology evidence="1 9">Multi-pass membrane protein</topology>
    </subcellularLocation>
</comment>
<dbReference type="InterPro" id="IPR025885">
    <property type="entry name" value="PapC_N"/>
</dbReference>
<accession>A0A147GSD8</accession>
<dbReference type="InterPro" id="IPR042186">
    <property type="entry name" value="FimD_plug_dom"/>
</dbReference>
<keyword evidence="5 9" id="KW-0812">Transmembrane</keyword>
<dbReference type="InterPro" id="IPR018030">
    <property type="entry name" value="Fimbrial_membr_usher_CS"/>
</dbReference>
<dbReference type="PANTHER" id="PTHR30451:SF8">
    <property type="entry name" value="FIMBRIAL USHER PROTEIN"/>
    <property type="match status" value="1"/>
</dbReference>
<dbReference type="GO" id="GO:0015473">
    <property type="term" value="F:fimbrial usher porin activity"/>
    <property type="evidence" value="ECO:0007669"/>
    <property type="project" value="InterPro"/>
</dbReference>
<keyword evidence="12" id="KW-1185">Reference proteome</keyword>
<sequence length="793" mass="85354">MAQFDTELLRERGLSPRIAEYFRNGPRFQPGAQPVTFTVNGNELGRKSATFDAVGKLCFTPALLRSLGLKSYEQFALEKPNLKVDAEVACPDYRDVSPRTLIVLRPNEGAVDLTVPAEDVVPVARSLRTETGGIGALFNYRGYAYESQWAGGYKSTSRYLDTELGFNAADWIVRSRQMYSEGDGVGRFRWQSAYAQRTFVDEKQVLQAGRITTINPLYSGLPITGAQWFPERGLRQMQSYPITGVASTRARVEIRQNGVLLYSTVVPPGPFTLTDYPLTNKGADLQVRVIEETGSEQIITVPASSLLLASDNTQNAGLTIAAGQLWDQTDVRTYDRVPVLTGAYGWALGPVSGTVGGLVSRSYTSAGVAANWKFAENASAFGQVLASRDGRRDANGAQGSAAVAWQASKDVSLGVSGNLRTVGYRTVQDAASIYQAPIVGIGARSQLGATASWSLGRFGSVSAGITRETYFDGEPGHIYSLAWGTSWQRVNFQLGVSRNTARTYLVDPRQPWAGWVLQQPNTYVYANLSIPLGSNATSTTYARRSNDVTRYGTGIDQRINDMLSYRVSAERADDGRGTEASGSITVVPRYTSLTLGVSDRQGGSSYYGEITGSVLATPMGVGFSPYAVADTFGGINTGNVVGLKVDTPQGPVWSGPGGFAAVPSLLAYQDSRLEASLKDASLDVDVDNPLQVVQAGRGAVLSVDFGAKRVRRVLLEVRDADGQLVPSGLAVLRGGDEFFSSTAQGGRVMVSRMVDGDMFYVELPSGKRCLVQDIETSPKKDGELFESGKAVCK</sequence>
<dbReference type="EMBL" id="LDSL01000081">
    <property type="protein sequence ID" value="KTT20548.1"/>
    <property type="molecule type" value="Genomic_DNA"/>
</dbReference>
<keyword evidence="4" id="KW-1134">Transmembrane beta strand</keyword>
<comment type="similarity">
    <text evidence="2 9">Belongs to the fimbrial export usher family.</text>
</comment>
<dbReference type="RefSeq" id="WP_058642554.1">
    <property type="nucleotide sequence ID" value="NZ_LDSL01000081.1"/>
</dbReference>
<dbReference type="Proteomes" id="UP000072741">
    <property type="component" value="Unassembled WGS sequence"/>
</dbReference>
<comment type="caution">
    <text evidence="11">The sequence shown here is derived from an EMBL/GenBank/DDBJ whole genome shotgun (WGS) entry which is preliminary data.</text>
</comment>
<evidence type="ECO:0000256" key="1">
    <source>
        <dbReference type="ARBA" id="ARBA00004571"/>
    </source>
</evidence>
<organism evidence="11 12">
    <name type="scientific">Pseudacidovorax intermedius</name>
    <dbReference type="NCBI Taxonomy" id="433924"/>
    <lineage>
        <taxon>Bacteria</taxon>
        <taxon>Pseudomonadati</taxon>
        <taxon>Pseudomonadota</taxon>
        <taxon>Betaproteobacteria</taxon>
        <taxon>Burkholderiales</taxon>
        <taxon>Comamonadaceae</taxon>
        <taxon>Pseudacidovorax</taxon>
    </lineage>
</organism>
<evidence type="ECO:0000256" key="4">
    <source>
        <dbReference type="ARBA" id="ARBA00022452"/>
    </source>
</evidence>